<protein>
    <submittedName>
        <fullName evidence="1">Uncharacterized protein</fullName>
    </submittedName>
</protein>
<comment type="caution">
    <text evidence="1">The sequence shown here is derived from an EMBL/GenBank/DDBJ whole genome shotgun (WGS) entry which is preliminary data.</text>
</comment>
<dbReference type="AlphaFoldDB" id="X1DCU8"/>
<organism evidence="1">
    <name type="scientific">marine sediment metagenome</name>
    <dbReference type="NCBI Taxonomy" id="412755"/>
    <lineage>
        <taxon>unclassified sequences</taxon>
        <taxon>metagenomes</taxon>
        <taxon>ecological metagenomes</taxon>
    </lineage>
</organism>
<name>X1DCU8_9ZZZZ</name>
<gene>
    <name evidence="1" type="ORF">S03H2_08461</name>
</gene>
<proteinExistence type="predicted"/>
<feature type="non-terminal residue" evidence="1">
    <location>
        <position position="40"/>
    </location>
</feature>
<sequence>MEFQDLELAKAADIIARDLLCLKSGEDCVIVADSESDRRV</sequence>
<evidence type="ECO:0000313" key="1">
    <source>
        <dbReference type="EMBL" id="GAH18616.1"/>
    </source>
</evidence>
<dbReference type="EMBL" id="BARU01004117">
    <property type="protein sequence ID" value="GAH18616.1"/>
    <property type="molecule type" value="Genomic_DNA"/>
</dbReference>
<accession>X1DCU8</accession>
<reference evidence="1" key="1">
    <citation type="journal article" date="2014" name="Front. Microbiol.">
        <title>High frequency of phylogenetically diverse reductive dehalogenase-homologous genes in deep subseafloor sedimentary metagenomes.</title>
        <authorList>
            <person name="Kawai M."/>
            <person name="Futagami T."/>
            <person name="Toyoda A."/>
            <person name="Takaki Y."/>
            <person name="Nishi S."/>
            <person name="Hori S."/>
            <person name="Arai W."/>
            <person name="Tsubouchi T."/>
            <person name="Morono Y."/>
            <person name="Uchiyama I."/>
            <person name="Ito T."/>
            <person name="Fujiyama A."/>
            <person name="Inagaki F."/>
            <person name="Takami H."/>
        </authorList>
    </citation>
    <scope>NUCLEOTIDE SEQUENCE</scope>
    <source>
        <strain evidence="1">Expedition CK06-06</strain>
    </source>
</reference>